<evidence type="ECO:0000256" key="1">
    <source>
        <dbReference type="SAM" id="Phobius"/>
    </source>
</evidence>
<reference evidence="2 3" key="2">
    <citation type="journal article" date="2005" name="Proteomics">
        <title>Global detection and characterization of hypothetical proteins in Shewanella oneidensis MR-1 using LC-MS based proteomics.</title>
        <authorList>
            <person name="Elias D.A."/>
            <person name="Monroe M.E."/>
            <person name="Marshall M.J."/>
            <person name="Romine M.F."/>
            <person name="Belieav A.S."/>
            <person name="Fredrickson J.K."/>
            <person name="Anderson G.A."/>
            <person name="Smith R.D."/>
            <person name="Lipton M.S."/>
        </authorList>
    </citation>
    <scope>NUCLEOTIDE SEQUENCE [LARGE SCALE GENOMIC DNA]</scope>
    <source>
        <strain evidence="3">ATCC 700550 / JCM 31522 / CIP 106686 / LMG 19005 / NCIMB 14063 / MR-1</strain>
    </source>
</reference>
<dbReference type="PROSITE" id="PS51257">
    <property type="entry name" value="PROKAR_LIPOPROTEIN"/>
    <property type="match status" value="1"/>
</dbReference>
<dbReference type="EMBL" id="AE014299">
    <property type="protein sequence ID" value="AAN54661.1"/>
    <property type="molecule type" value="Genomic_DNA"/>
</dbReference>
<keyword evidence="1" id="KW-1133">Transmembrane helix</keyword>
<dbReference type="AlphaFoldDB" id="Q8EGJ7"/>
<dbReference type="HOGENOM" id="CLU_1531515_0_0_6"/>
<evidence type="ECO:0000313" key="2">
    <source>
        <dbReference type="EMBL" id="AAN54661.1"/>
    </source>
</evidence>
<accession>Q8EGJ7</accession>
<dbReference type="Proteomes" id="UP000008186">
    <property type="component" value="Chromosome"/>
</dbReference>
<dbReference type="BioCyc" id="SONE211586:G1GMP-1473-MONOMER"/>
<keyword evidence="2" id="KW-0449">Lipoprotein</keyword>
<reference evidence="2 3" key="1">
    <citation type="journal article" date="2002" name="Nat. Biotechnol.">
        <title>Genome sequence of the dissimilatory metal ion-reducing bacterium Shewanella oneidensis.</title>
        <authorList>
            <person name="Heidelberg J.F."/>
            <person name="Paulsen I.T."/>
            <person name="Nelson K.E."/>
            <person name="Gaidos E.J."/>
            <person name="Nelson W.C."/>
            <person name="Read T.D."/>
            <person name="Eisen J.A."/>
            <person name="Seshadri R."/>
            <person name="Ward N."/>
            <person name="Methe B."/>
            <person name="Clayton R.A."/>
            <person name="Meyer T."/>
            <person name="Tsapin A."/>
            <person name="Scott J."/>
            <person name="Beanan M."/>
            <person name="Brinkac L."/>
            <person name="Daugherty S."/>
            <person name="DeBoy R.T."/>
            <person name="Dodson R.J."/>
            <person name="Durkin A.S."/>
            <person name="Haft D.H."/>
            <person name="Kolonay J.F."/>
            <person name="Madupu R."/>
            <person name="Peterson J.D."/>
            <person name="Umayam L.A."/>
            <person name="White O."/>
            <person name="Wolf A.M."/>
            <person name="Vamathevan J."/>
            <person name="Weidman J."/>
            <person name="Impraim M."/>
            <person name="Lee K."/>
            <person name="Berry K."/>
            <person name="Lee C."/>
            <person name="Mueller J."/>
            <person name="Khouri H."/>
            <person name="Gill J."/>
            <person name="Utterback T.R."/>
            <person name="McDonald L.A."/>
            <person name="Feldblyum T.V."/>
            <person name="Smith H.O."/>
            <person name="Venter J.C."/>
            <person name="Nealson K.H."/>
            <person name="Fraser C.M."/>
        </authorList>
    </citation>
    <scope>NUCLEOTIDE SEQUENCE [LARGE SCALE GENOMIC DNA]</scope>
    <source>
        <strain evidence="3">ATCC 700550 / JCM 31522 / CIP 106686 / LMG 19005 / NCIMB 14063 / MR-1</strain>
    </source>
</reference>
<reference evidence="2 3" key="4">
    <citation type="journal article" date="2011" name="BMC Genomics">
        <title>Genome-wide protein localization prediction strategies for gram negative bacteria.</title>
        <authorList>
            <person name="Romine M.F."/>
        </authorList>
    </citation>
    <scope>NUCLEOTIDE SEQUENCE [LARGE SCALE GENOMIC DNA]</scope>
    <source>
        <strain evidence="3">ATCC 700550 / JCM 31522 / CIP 106686 / LMG 19005 / NCIMB 14063 / MR-1</strain>
    </source>
</reference>
<name>Q8EGJ7_SHEON</name>
<dbReference type="PATRIC" id="fig|211586.12.peg.1543"/>
<protein>
    <submittedName>
        <fullName evidence="2">Lipoprotein</fullName>
    </submittedName>
</protein>
<proteinExistence type="predicted"/>
<keyword evidence="1" id="KW-0472">Membrane</keyword>
<reference evidence="2 3" key="3">
    <citation type="journal article" date="2008" name="Appl. Environ. Microbiol.">
        <title>Identification of mobile elements and pseudogenes in the Shewanella oneidensis MR-1 genome.</title>
        <authorList>
            <person name="Romine M.F."/>
            <person name="Carlson T.S."/>
            <person name="Norbeck A.D."/>
            <person name="McCue L.A."/>
            <person name="Lipton M.S."/>
        </authorList>
    </citation>
    <scope>NUCLEOTIDE SEQUENCE [LARGE SCALE GENOMIC DNA]</scope>
    <source>
        <strain evidence="3">ATCC 700550 / JCM 31522 / CIP 106686 / LMG 19005 / NCIMB 14063 / MR-1</strain>
    </source>
</reference>
<dbReference type="PaxDb" id="211586-SO_1605"/>
<dbReference type="OrthoDB" id="6307284at2"/>
<dbReference type="RefSeq" id="WP_011071762.1">
    <property type="nucleotide sequence ID" value="NC_004347.2"/>
</dbReference>
<keyword evidence="1" id="KW-0812">Transmembrane</keyword>
<evidence type="ECO:0000313" key="3">
    <source>
        <dbReference type="Proteomes" id="UP000008186"/>
    </source>
</evidence>
<dbReference type="KEGG" id="son:SO_1605"/>
<gene>
    <name evidence="2" type="ordered locus">SO_1605</name>
</gene>
<keyword evidence="3" id="KW-1185">Reference proteome</keyword>
<sequence length="191" mass="20355">MTKRNCFSRAPFLPAGLISVTAVVLLSGCGYFGGDEKQQLEQAWLAQDPQLQQVVEQIRSRGLDVVAQSAAAGTVSACVTEKLTQDPLGKLVNVEGALVESAKVAELLGDLQKLMEQEVSFDQVASLLQKGADAAAYAKNLIDQQGLEQAIQSLKQMALASEQFAQQDLGAHFQQLLLECKASPPATTPAN</sequence>
<feature type="transmembrane region" description="Helical" evidence="1">
    <location>
        <begin position="12"/>
        <end position="33"/>
    </location>
</feature>
<dbReference type="eggNOG" id="ENOG5031WXP">
    <property type="taxonomic scope" value="Bacteria"/>
</dbReference>
<organism evidence="2 3">
    <name type="scientific">Shewanella oneidensis (strain ATCC 700550 / JCM 31522 / CIP 106686 / LMG 19005 / NCIMB 14063 / MR-1)</name>
    <dbReference type="NCBI Taxonomy" id="211586"/>
    <lineage>
        <taxon>Bacteria</taxon>
        <taxon>Pseudomonadati</taxon>
        <taxon>Pseudomonadota</taxon>
        <taxon>Gammaproteobacteria</taxon>
        <taxon>Alteromonadales</taxon>
        <taxon>Shewanellaceae</taxon>
        <taxon>Shewanella</taxon>
    </lineage>
</organism>